<dbReference type="PANTHER" id="PTHR12265:SF30">
    <property type="entry name" value="TRANSMEMBRANE PROTEIN 53"/>
    <property type="match status" value="1"/>
</dbReference>
<dbReference type="InterPro" id="IPR029058">
    <property type="entry name" value="AB_hydrolase_fold"/>
</dbReference>
<keyword evidence="3 7" id="KW-1133">Transmembrane helix</keyword>
<evidence type="ECO:0000313" key="9">
    <source>
        <dbReference type="RefSeq" id="XP_022087294.1"/>
    </source>
</evidence>
<keyword evidence="4 7" id="KW-0472">Membrane</keyword>
<dbReference type="GO" id="GO:0005640">
    <property type="term" value="C:nuclear outer membrane"/>
    <property type="evidence" value="ECO:0007669"/>
    <property type="project" value="UniProtKB-SubCell"/>
</dbReference>
<proteinExistence type="inferred from homology"/>
<reference evidence="9" key="1">
    <citation type="submission" date="2025-08" db="UniProtKB">
        <authorList>
            <consortium name="RefSeq"/>
        </authorList>
    </citation>
    <scope>IDENTIFICATION</scope>
</reference>
<keyword evidence="5" id="KW-0539">Nucleus</keyword>
<evidence type="ECO:0000256" key="1">
    <source>
        <dbReference type="ARBA" id="ARBA00007387"/>
    </source>
</evidence>
<evidence type="ECO:0000313" key="8">
    <source>
        <dbReference type="Proteomes" id="UP000694845"/>
    </source>
</evidence>
<dbReference type="Proteomes" id="UP000694845">
    <property type="component" value="Unplaced"/>
</dbReference>
<accession>A0A8B7Y294</accession>
<comment type="similarity">
    <text evidence="1">Belongs to the TMEM53 family.</text>
</comment>
<comment type="subcellular location">
    <subcellularLocation>
        <location evidence="6">Nucleus outer membrane</location>
        <topology evidence="6">Single-pass membrane protein</topology>
    </subcellularLocation>
</comment>
<keyword evidence="2 7" id="KW-0812">Transmembrane</keyword>
<dbReference type="OMA" id="VECLFWR"/>
<dbReference type="SUPFAM" id="SSF53474">
    <property type="entry name" value="alpha/beta-Hydrolases"/>
    <property type="match status" value="1"/>
</dbReference>
<dbReference type="Pfam" id="PF05705">
    <property type="entry name" value="DUF829"/>
    <property type="match status" value="1"/>
</dbReference>
<dbReference type="RefSeq" id="XP_022087294.1">
    <property type="nucleotide sequence ID" value="XM_022231602.1"/>
</dbReference>
<evidence type="ECO:0000256" key="2">
    <source>
        <dbReference type="ARBA" id="ARBA00022692"/>
    </source>
</evidence>
<dbReference type="KEGG" id="aplc:110977447"/>
<feature type="transmembrane region" description="Helical" evidence="7">
    <location>
        <begin position="170"/>
        <end position="190"/>
    </location>
</feature>
<sequence length="288" mass="32648">MADTQVEDLEYHVTFPTAISADSGDGNSDNPAQSDRKEPVVILLGWAGCEDRHLSKYSAIYHSIGFTTVRYTLPSQHMVSAPKIKVIARKVLELVFDLGLEENVVFFHVFSNAGCFIYRYITQYLHNPEFGGGELASIKVGGCIFDSAPCATSLLMYLKVRNRADKTSGFFMRIVHIVIILLAGILSFFLPSGSSWNIRQDISSFMSEMKIDRSRYPQLYLYSKTDDICDWRGVEDVVEARRKKGSEVQQVCWQESPHCAHLLAHRDEYIQNCQDFVQGCLLTFMDED</sequence>
<dbReference type="InterPro" id="IPR008547">
    <property type="entry name" value="DUF829_TMEM53"/>
</dbReference>
<dbReference type="OrthoDB" id="77878at2759"/>
<name>A0A8B7Y294_ACAPL</name>
<keyword evidence="8" id="KW-1185">Reference proteome</keyword>
<dbReference type="PANTHER" id="PTHR12265">
    <property type="entry name" value="TRANSMEMBRANE PROTEIN 53"/>
    <property type="match status" value="1"/>
</dbReference>
<organism evidence="8 9">
    <name type="scientific">Acanthaster planci</name>
    <name type="common">Crown-of-thorns starfish</name>
    <dbReference type="NCBI Taxonomy" id="133434"/>
    <lineage>
        <taxon>Eukaryota</taxon>
        <taxon>Metazoa</taxon>
        <taxon>Echinodermata</taxon>
        <taxon>Eleutherozoa</taxon>
        <taxon>Asterozoa</taxon>
        <taxon>Asteroidea</taxon>
        <taxon>Valvatacea</taxon>
        <taxon>Valvatida</taxon>
        <taxon>Acanthasteridae</taxon>
        <taxon>Acanthaster</taxon>
    </lineage>
</organism>
<dbReference type="GeneID" id="110977447"/>
<evidence type="ECO:0000256" key="7">
    <source>
        <dbReference type="SAM" id="Phobius"/>
    </source>
</evidence>
<evidence type="ECO:0000256" key="6">
    <source>
        <dbReference type="ARBA" id="ARBA00034303"/>
    </source>
</evidence>
<evidence type="ECO:0000256" key="3">
    <source>
        <dbReference type="ARBA" id="ARBA00022989"/>
    </source>
</evidence>
<evidence type="ECO:0000256" key="4">
    <source>
        <dbReference type="ARBA" id="ARBA00023136"/>
    </source>
</evidence>
<protein>
    <submittedName>
        <fullName evidence="9">Transmembrane protein 53-like</fullName>
    </submittedName>
</protein>
<gene>
    <name evidence="9" type="primary">LOC110977447</name>
</gene>
<evidence type="ECO:0000256" key="5">
    <source>
        <dbReference type="ARBA" id="ARBA00023242"/>
    </source>
</evidence>
<dbReference type="AlphaFoldDB" id="A0A8B7Y294"/>